<dbReference type="GO" id="GO:0008168">
    <property type="term" value="F:methyltransferase activity"/>
    <property type="evidence" value="ECO:0007669"/>
    <property type="project" value="UniProtKB-KW"/>
</dbReference>
<keyword evidence="3" id="KW-0489">Methyltransferase</keyword>
<dbReference type="SUPFAM" id="SSF53335">
    <property type="entry name" value="S-adenosyl-L-methionine-dependent methyltransferases"/>
    <property type="match status" value="1"/>
</dbReference>
<reference evidence="4" key="1">
    <citation type="journal article" date="2019" name="Int. J. Syst. Evol. Microbiol.">
        <title>The Global Catalogue of Microorganisms (GCM) 10K type strain sequencing project: providing services to taxonomists for standard genome sequencing and annotation.</title>
        <authorList>
            <consortium name="The Broad Institute Genomics Platform"/>
            <consortium name="The Broad Institute Genome Sequencing Center for Infectious Disease"/>
            <person name="Wu L."/>
            <person name="Ma J."/>
        </authorList>
    </citation>
    <scope>NUCLEOTIDE SEQUENCE [LARGE SCALE GENOMIC DNA]</scope>
    <source>
        <strain evidence="4">CGMCC 1.15474</strain>
    </source>
</reference>
<dbReference type="Pfam" id="PF13649">
    <property type="entry name" value="Methyltransf_25"/>
    <property type="match status" value="1"/>
</dbReference>
<keyword evidence="4" id="KW-1185">Reference proteome</keyword>
<evidence type="ECO:0000313" key="4">
    <source>
        <dbReference type="Proteomes" id="UP001597318"/>
    </source>
</evidence>
<sequence length="204" mass="23203">MINSFKKQFSVPKGILGRVAGTIMAIENKKLNKWTLSQLRIDNSDCILEVGYGSGKCIEYMLKANKLIKIDGLDVSKTMKAQAEQRLDNYVKNEQVTLMVGDVENTELEERKYDKVVTVNNYTIWSHPERGLQRLHQAMKAGGKIAITMQPREENASSIKTRMFANQIYKDLSHCGFTEMKISFKRIHPELAVCVTATKLDKKT</sequence>
<dbReference type="CDD" id="cd02440">
    <property type="entry name" value="AdoMet_MTases"/>
    <property type="match status" value="1"/>
</dbReference>
<gene>
    <name evidence="3" type="ORF">ACFSKK_25590</name>
</gene>
<organism evidence="3 4">
    <name type="scientific">Metabacillus endolithicus</name>
    <dbReference type="NCBI Taxonomy" id="1535204"/>
    <lineage>
        <taxon>Bacteria</taxon>
        <taxon>Bacillati</taxon>
        <taxon>Bacillota</taxon>
        <taxon>Bacilli</taxon>
        <taxon>Bacillales</taxon>
        <taxon>Bacillaceae</taxon>
        <taxon>Metabacillus</taxon>
    </lineage>
</organism>
<dbReference type="InterPro" id="IPR041698">
    <property type="entry name" value="Methyltransf_25"/>
</dbReference>
<dbReference type="Proteomes" id="UP001597318">
    <property type="component" value="Unassembled WGS sequence"/>
</dbReference>
<dbReference type="InterPro" id="IPR029063">
    <property type="entry name" value="SAM-dependent_MTases_sf"/>
</dbReference>
<evidence type="ECO:0000256" key="1">
    <source>
        <dbReference type="ARBA" id="ARBA00022679"/>
    </source>
</evidence>
<accession>A0ABW5C5A4</accession>
<name>A0ABW5C5A4_9BACI</name>
<dbReference type="Gene3D" id="3.40.50.150">
    <property type="entry name" value="Vaccinia Virus protein VP39"/>
    <property type="match status" value="1"/>
</dbReference>
<keyword evidence="1 3" id="KW-0808">Transferase</keyword>
<dbReference type="EMBL" id="JBHUIK010000012">
    <property type="protein sequence ID" value="MFD2217040.1"/>
    <property type="molecule type" value="Genomic_DNA"/>
</dbReference>
<evidence type="ECO:0000313" key="3">
    <source>
        <dbReference type="EMBL" id="MFD2217040.1"/>
    </source>
</evidence>
<evidence type="ECO:0000259" key="2">
    <source>
        <dbReference type="Pfam" id="PF13649"/>
    </source>
</evidence>
<proteinExistence type="predicted"/>
<protein>
    <submittedName>
        <fullName evidence="3">Class I SAM-dependent methyltransferase</fullName>
        <ecNumber evidence="3">2.1.1.-</ecNumber>
    </submittedName>
</protein>
<dbReference type="GO" id="GO:0032259">
    <property type="term" value="P:methylation"/>
    <property type="evidence" value="ECO:0007669"/>
    <property type="project" value="UniProtKB-KW"/>
</dbReference>
<feature type="domain" description="Methyltransferase" evidence="2">
    <location>
        <begin position="47"/>
        <end position="143"/>
    </location>
</feature>
<dbReference type="PANTHER" id="PTHR43861">
    <property type="entry name" value="TRANS-ACONITATE 2-METHYLTRANSFERASE-RELATED"/>
    <property type="match status" value="1"/>
</dbReference>
<dbReference type="EC" id="2.1.1.-" evidence="3"/>
<dbReference type="RefSeq" id="WP_379053720.1">
    <property type="nucleotide sequence ID" value="NZ_JBHUIK010000012.1"/>
</dbReference>
<comment type="caution">
    <text evidence="3">The sequence shown here is derived from an EMBL/GenBank/DDBJ whole genome shotgun (WGS) entry which is preliminary data.</text>
</comment>